<dbReference type="InterPro" id="IPR002100">
    <property type="entry name" value="TF_MADSbox"/>
</dbReference>
<dbReference type="GO" id="GO:0000981">
    <property type="term" value="F:DNA-binding transcription factor activity, RNA polymerase II-specific"/>
    <property type="evidence" value="ECO:0000318"/>
    <property type="project" value="GO_Central"/>
</dbReference>
<comment type="caution">
    <text evidence="8">The sequence shown here is derived from an EMBL/GenBank/DDBJ whole genome shotgun (WGS) entry which is preliminary data.</text>
</comment>
<evidence type="ECO:0000256" key="4">
    <source>
        <dbReference type="ARBA" id="ARBA00023163"/>
    </source>
</evidence>
<dbReference type="PRINTS" id="PR00404">
    <property type="entry name" value="MADSDOMAIN"/>
</dbReference>
<dbReference type="PANTHER" id="PTHR11945:SF410">
    <property type="entry name" value="AGAMOUS-LIKE MADS-BOX PROTEIN AGL65"/>
    <property type="match status" value="1"/>
</dbReference>
<feature type="compositionally biased region" description="Polar residues" evidence="6">
    <location>
        <begin position="453"/>
        <end position="478"/>
    </location>
</feature>
<keyword evidence="4" id="KW-0804">Transcription</keyword>
<dbReference type="Proteomes" id="UP000036987">
    <property type="component" value="Unassembled WGS sequence"/>
</dbReference>
<comment type="subcellular location">
    <subcellularLocation>
        <location evidence="1">Nucleus</location>
    </subcellularLocation>
</comment>
<dbReference type="SMART" id="SM00432">
    <property type="entry name" value="MADS"/>
    <property type="match status" value="1"/>
</dbReference>
<dbReference type="GO" id="GO:0006357">
    <property type="term" value="P:regulation of transcription by RNA polymerase II"/>
    <property type="evidence" value="ECO:0000318"/>
    <property type="project" value="GO_Central"/>
</dbReference>
<feature type="region of interest" description="Disordered" evidence="6">
    <location>
        <begin position="451"/>
        <end position="478"/>
    </location>
</feature>
<dbReference type="GO" id="GO:0005634">
    <property type="term" value="C:nucleus"/>
    <property type="evidence" value="ECO:0007669"/>
    <property type="project" value="UniProtKB-SubCell"/>
</dbReference>
<gene>
    <name evidence="8" type="ORF">ZOSMA_2G02980</name>
</gene>
<dbReference type="GO" id="GO:0046983">
    <property type="term" value="F:protein dimerization activity"/>
    <property type="evidence" value="ECO:0007669"/>
    <property type="project" value="InterPro"/>
</dbReference>
<keyword evidence="3" id="KW-0238">DNA-binding</keyword>
<reference evidence="9" key="1">
    <citation type="journal article" date="2016" name="Nature">
        <title>The genome of the seagrass Zostera marina reveals angiosperm adaptation to the sea.</title>
        <authorList>
            <person name="Olsen J.L."/>
            <person name="Rouze P."/>
            <person name="Verhelst B."/>
            <person name="Lin Y.-C."/>
            <person name="Bayer T."/>
            <person name="Collen J."/>
            <person name="Dattolo E."/>
            <person name="De Paoli E."/>
            <person name="Dittami S."/>
            <person name="Maumus F."/>
            <person name="Michel G."/>
            <person name="Kersting A."/>
            <person name="Lauritano C."/>
            <person name="Lohaus R."/>
            <person name="Toepel M."/>
            <person name="Tonon T."/>
            <person name="Vanneste K."/>
            <person name="Amirebrahimi M."/>
            <person name="Brakel J."/>
            <person name="Bostroem C."/>
            <person name="Chovatia M."/>
            <person name="Grimwood J."/>
            <person name="Jenkins J.W."/>
            <person name="Jueterbock A."/>
            <person name="Mraz A."/>
            <person name="Stam W.T."/>
            <person name="Tice H."/>
            <person name="Bornberg-Bauer E."/>
            <person name="Green P.J."/>
            <person name="Pearson G.A."/>
            <person name="Procaccini G."/>
            <person name="Duarte C.M."/>
            <person name="Schmutz J."/>
            <person name="Reusch T.B.H."/>
            <person name="Van de Peer Y."/>
        </authorList>
    </citation>
    <scope>NUCLEOTIDE SEQUENCE [LARGE SCALE GENOMIC DNA]</scope>
    <source>
        <strain evidence="9">cv. Finnish</strain>
    </source>
</reference>
<name>A0A0K9PBF1_ZOSMR</name>
<evidence type="ECO:0000259" key="7">
    <source>
        <dbReference type="PROSITE" id="PS50066"/>
    </source>
</evidence>
<dbReference type="PROSITE" id="PS50066">
    <property type="entry name" value="MADS_BOX_2"/>
    <property type="match status" value="1"/>
</dbReference>
<dbReference type="EMBL" id="LFYR01000981">
    <property type="protein sequence ID" value="KMZ66286.1"/>
    <property type="molecule type" value="Genomic_DNA"/>
</dbReference>
<dbReference type="OrthoDB" id="1933443at2759"/>
<evidence type="ECO:0000256" key="1">
    <source>
        <dbReference type="ARBA" id="ARBA00004123"/>
    </source>
</evidence>
<dbReference type="InterPro" id="IPR036879">
    <property type="entry name" value="TF_MADSbox_sf"/>
</dbReference>
<dbReference type="AlphaFoldDB" id="A0A0K9PBF1"/>
<evidence type="ECO:0000313" key="9">
    <source>
        <dbReference type="Proteomes" id="UP000036987"/>
    </source>
</evidence>
<evidence type="ECO:0000256" key="6">
    <source>
        <dbReference type="SAM" id="MobiDB-lite"/>
    </source>
</evidence>
<keyword evidence="9" id="KW-1185">Reference proteome</keyword>
<evidence type="ECO:0000256" key="3">
    <source>
        <dbReference type="ARBA" id="ARBA00023125"/>
    </source>
</evidence>
<dbReference type="GO" id="GO:0000978">
    <property type="term" value="F:RNA polymerase II cis-regulatory region sequence-specific DNA binding"/>
    <property type="evidence" value="ECO:0000318"/>
    <property type="project" value="GO_Central"/>
</dbReference>
<evidence type="ECO:0000256" key="5">
    <source>
        <dbReference type="ARBA" id="ARBA00023242"/>
    </source>
</evidence>
<sequence length="478" mass="54012">MGRAKLKIKRLENAGGRQVTFSKRRAGIVKKATELSILCDIDLALLMFPPAGKAIMCLGENSTMDQVLHKFSQQTPQERAKRKLESLEIYQTMMKVLKKTFKKLDHDVNIQDFVGSSFWVKPESVDKLEHITRIEDYLRQALNDLDAQKEMCDRINFANMEGSSSNQFQGGMQSMHMAAQPPMPWIQNNAQHTMLNAQHTNKLPNVTSHNFPLAAQNDTHVPRLVQNNTPLDHKDTSKYNIDPANMEGSSSNQFQGGMQSMHMAAQPPVPWIQNNAQYTILNVQHTMQLPNVTNHNFPLAAQNDIHVPHPMQNNTPLDHKDTSRYSIHPANMEGSSSNQFQGGMQSMHMAAQPPIPWIHNNAQHTMLNAQHTMLLPNVTNHNFPLAPQNDTHVPRPMQNNTPLDHKDTSSYNIDPMNFSDFFGINTQDYQLDGSSQAETAVMNLNEMGHHQHSMNMQQQLGSGQHSYQPSSSFNMNTQ</sequence>
<protein>
    <recommendedName>
        <fullName evidence="7">MADS-box domain-containing protein</fullName>
    </recommendedName>
</protein>
<keyword evidence="5" id="KW-0539">Nucleus</keyword>
<dbReference type="Gene3D" id="3.40.1810.10">
    <property type="entry name" value="Transcription factor, MADS-box"/>
    <property type="match status" value="1"/>
</dbReference>
<evidence type="ECO:0000256" key="2">
    <source>
        <dbReference type="ARBA" id="ARBA00023015"/>
    </source>
</evidence>
<dbReference type="Pfam" id="PF00319">
    <property type="entry name" value="SRF-TF"/>
    <property type="match status" value="1"/>
</dbReference>
<evidence type="ECO:0000313" key="8">
    <source>
        <dbReference type="EMBL" id="KMZ66286.1"/>
    </source>
</evidence>
<keyword evidence="2" id="KW-0805">Transcription regulation</keyword>
<proteinExistence type="predicted"/>
<accession>A0A0K9PBF1</accession>
<organism evidence="8 9">
    <name type="scientific">Zostera marina</name>
    <name type="common">Eelgrass</name>
    <dbReference type="NCBI Taxonomy" id="29655"/>
    <lineage>
        <taxon>Eukaryota</taxon>
        <taxon>Viridiplantae</taxon>
        <taxon>Streptophyta</taxon>
        <taxon>Embryophyta</taxon>
        <taxon>Tracheophyta</taxon>
        <taxon>Spermatophyta</taxon>
        <taxon>Magnoliopsida</taxon>
        <taxon>Liliopsida</taxon>
        <taxon>Zosteraceae</taxon>
        <taxon>Zostera</taxon>
    </lineage>
</organism>
<dbReference type="PANTHER" id="PTHR11945">
    <property type="entry name" value="MADS BOX PROTEIN"/>
    <property type="match status" value="1"/>
</dbReference>
<feature type="domain" description="MADS-box" evidence="7">
    <location>
        <begin position="1"/>
        <end position="53"/>
    </location>
</feature>
<dbReference type="SUPFAM" id="SSF55455">
    <property type="entry name" value="SRF-like"/>
    <property type="match status" value="1"/>
</dbReference>
<dbReference type="STRING" id="29655.A0A0K9PBF1"/>